<organism evidence="1 2">
    <name type="scientific">Mucilaginibacter pedocola</name>
    <dbReference type="NCBI Taxonomy" id="1792845"/>
    <lineage>
        <taxon>Bacteria</taxon>
        <taxon>Pseudomonadati</taxon>
        <taxon>Bacteroidota</taxon>
        <taxon>Sphingobacteriia</taxon>
        <taxon>Sphingobacteriales</taxon>
        <taxon>Sphingobacteriaceae</taxon>
        <taxon>Mucilaginibacter</taxon>
    </lineage>
</organism>
<reference evidence="1 2" key="1">
    <citation type="submission" date="2016-07" db="EMBL/GenBank/DDBJ databases">
        <title>Genomic analysis of zinc-resistant bacterium Mucilaginibacter pedocola TBZ30.</title>
        <authorList>
            <person name="Huang J."/>
            <person name="Tang J."/>
        </authorList>
    </citation>
    <scope>NUCLEOTIDE SEQUENCE [LARGE SCALE GENOMIC DNA]</scope>
    <source>
        <strain evidence="1 2">TBZ30</strain>
    </source>
</reference>
<keyword evidence="2" id="KW-1185">Reference proteome</keyword>
<protein>
    <submittedName>
        <fullName evidence="1">Uncharacterized protein</fullName>
    </submittedName>
</protein>
<name>A0A1S9PH22_9SPHI</name>
<evidence type="ECO:0000313" key="1">
    <source>
        <dbReference type="EMBL" id="OOQ60227.1"/>
    </source>
</evidence>
<proteinExistence type="predicted"/>
<dbReference type="AlphaFoldDB" id="A0A1S9PH22"/>
<gene>
    <name evidence="1" type="ORF">BC343_26070</name>
</gene>
<sequence>MNPDEQNHHHDEQEALRMENEFLKLKLQAEHGAQSFTSGNLPPEVEHSFLKNIMEFESAWASNKRTKIAGILGNPQFPNADSLSDGAIDTELEKVTSLLAEHHIALDFLGEYPNRLKYAFIIDELFEHEGNGMMMPGMTTHFIYEEFHPNHELDIRNRTEDFLRGWFKRDMKGGQGLSHGFIVAGNIELNKEQVVQRFKNIFNSYRAFTNAEYVISNIRFEFKGETGMGHAEGLVKYTAILENGEEVIKKGPFKIYLSNEYDWWTIFSVVFPGFE</sequence>
<comment type="caution">
    <text evidence="1">The sequence shown here is derived from an EMBL/GenBank/DDBJ whole genome shotgun (WGS) entry which is preliminary data.</text>
</comment>
<dbReference type="Proteomes" id="UP000189739">
    <property type="component" value="Unassembled WGS sequence"/>
</dbReference>
<dbReference type="STRING" id="1792845.BC343_26070"/>
<dbReference type="OrthoDB" id="928829at2"/>
<accession>A0A1S9PH22</accession>
<dbReference type="RefSeq" id="WP_078347771.1">
    <property type="nucleotide sequence ID" value="NZ_MBTF01000008.1"/>
</dbReference>
<evidence type="ECO:0000313" key="2">
    <source>
        <dbReference type="Proteomes" id="UP000189739"/>
    </source>
</evidence>
<dbReference type="EMBL" id="MBTF01000008">
    <property type="protein sequence ID" value="OOQ60227.1"/>
    <property type="molecule type" value="Genomic_DNA"/>
</dbReference>